<dbReference type="PANTHER" id="PTHR36932">
    <property type="entry name" value="CAPSULAR POLYSACCHARIDE BIOSYNTHESIS PROTEIN"/>
    <property type="match status" value="1"/>
</dbReference>
<organism evidence="1 2">
    <name type="scientific">Oceanidesulfovibrio marinus</name>
    <dbReference type="NCBI Taxonomy" id="370038"/>
    <lineage>
        <taxon>Bacteria</taxon>
        <taxon>Pseudomonadati</taxon>
        <taxon>Thermodesulfobacteriota</taxon>
        <taxon>Desulfovibrionia</taxon>
        <taxon>Desulfovibrionales</taxon>
        <taxon>Desulfovibrionaceae</taxon>
        <taxon>Oceanidesulfovibrio</taxon>
    </lineage>
</organism>
<dbReference type="InterPro" id="IPR042099">
    <property type="entry name" value="ANL_N_sf"/>
</dbReference>
<evidence type="ECO:0000313" key="2">
    <source>
        <dbReference type="Proteomes" id="UP000434052"/>
    </source>
</evidence>
<dbReference type="Gene3D" id="3.40.50.12780">
    <property type="entry name" value="N-terminal domain of ligase-like"/>
    <property type="match status" value="1"/>
</dbReference>
<reference evidence="1 2" key="1">
    <citation type="submission" date="2018-06" db="EMBL/GenBank/DDBJ databases">
        <title>Complete genome of Desulfovibrio marinus P48SEP.</title>
        <authorList>
            <person name="Crispim J.S."/>
            <person name="Vidigal P.M.P."/>
            <person name="Silva L.C.F."/>
            <person name="Araujo L.C."/>
            <person name="Laguardia C.N."/>
            <person name="Dias R.S."/>
            <person name="Sousa M.P."/>
            <person name="Paula S.O."/>
            <person name="Silva C."/>
        </authorList>
    </citation>
    <scope>NUCLEOTIDE SEQUENCE [LARGE SCALE GENOMIC DNA]</scope>
    <source>
        <strain evidence="1 2">P48SEP</strain>
    </source>
</reference>
<sequence>MQSAQNRPDLYSYVARNIVAPAWALWERSPYLNHLRYLEESQYRSLNEVQADQWTRLKAVLKHAYETTAFYRERFGSIGIRPDDIRTWQDFNALPVLSKDDIRNNIDTMLSSAVPREQLIQRKTSGSTGVSLAVYVDDASRQLKRACTIRHDRWAGWNLGEVVACIWGNPEYKKSWRGHLRNAFLERAVYLDTLRMDEQAMLEFHRTVLRRKPTLFFGHAHSLYLFARFVERKGLEPPRPRGVISTAMVLHDFERAMIESVFGCPVTNRYGCEEASLLACECEVHDGLHINCDTIVLECLNGGGPVAPGEVGALVVTDLTNYGMPLIRYKVGDTGRMAMGPCSCGRSYPRLASLEGRIADYVRTPEGEYISGISLTENFAMDLAGIRQLQIVQRKIDYLLFRVVPGQGWSETDRKALARLVEKRFGTAMRHDVEYVDCIQNESSGKYRFCISELGGDQL</sequence>
<dbReference type="AlphaFoldDB" id="A0A6P1ZJ20"/>
<comment type="caution">
    <text evidence="1">The sequence shown here is derived from an EMBL/GenBank/DDBJ whole genome shotgun (WGS) entry which is preliminary data.</text>
</comment>
<accession>A0A6P1ZJ20</accession>
<proteinExistence type="predicted"/>
<name>A0A6P1ZJ20_9BACT</name>
<keyword evidence="1" id="KW-0436">Ligase</keyword>
<dbReference type="OrthoDB" id="5484550at2"/>
<dbReference type="GO" id="GO:0016874">
    <property type="term" value="F:ligase activity"/>
    <property type="evidence" value="ECO:0007669"/>
    <property type="project" value="UniProtKB-KW"/>
</dbReference>
<dbReference type="SUPFAM" id="SSF56801">
    <property type="entry name" value="Acetyl-CoA synthetase-like"/>
    <property type="match status" value="1"/>
</dbReference>
<gene>
    <name evidence="1" type="ORF">DQK91_12420</name>
</gene>
<protein>
    <submittedName>
        <fullName evidence="1">Phenylacetate--CoA ligase family protein</fullName>
    </submittedName>
</protein>
<dbReference type="RefSeq" id="WP_144305680.1">
    <property type="nucleotide sequence ID" value="NZ_QMIF01000007.1"/>
</dbReference>
<evidence type="ECO:0000313" key="1">
    <source>
        <dbReference type="EMBL" id="TVM33458.1"/>
    </source>
</evidence>
<dbReference type="InterPro" id="IPR053158">
    <property type="entry name" value="CapK_Type1_Caps_Biosynth"/>
</dbReference>
<dbReference type="PANTHER" id="PTHR36932:SF1">
    <property type="entry name" value="CAPSULAR POLYSACCHARIDE BIOSYNTHESIS PROTEIN"/>
    <property type="match status" value="1"/>
</dbReference>
<dbReference type="EMBL" id="QMIF01000007">
    <property type="protein sequence ID" value="TVM33458.1"/>
    <property type="molecule type" value="Genomic_DNA"/>
</dbReference>
<dbReference type="Proteomes" id="UP000434052">
    <property type="component" value="Unassembled WGS sequence"/>
</dbReference>